<dbReference type="Pfam" id="PF12849">
    <property type="entry name" value="PBP_like_2"/>
    <property type="match status" value="1"/>
</dbReference>
<protein>
    <submittedName>
        <fullName evidence="2">Solute-binding protein</fullName>
    </submittedName>
</protein>
<proteinExistence type="predicted"/>
<dbReference type="SUPFAM" id="SSF53850">
    <property type="entry name" value="Periplasmic binding protein-like II"/>
    <property type="match status" value="1"/>
</dbReference>
<reference evidence="2 3" key="1">
    <citation type="submission" date="2020-01" db="EMBL/GenBank/DDBJ databases">
        <title>Genomes assembled from Gulf of Kutch pelagic sediment metagenomes.</title>
        <authorList>
            <person name="Chandrashekar M."/>
            <person name="Mahajan M.S."/>
            <person name="Dave K.J."/>
            <person name="Vatsa P."/>
            <person name="Nathani N.M."/>
        </authorList>
    </citation>
    <scope>NUCLEOTIDE SEQUENCE [LARGE SCALE GENOMIC DNA]</scope>
    <source>
        <strain evidence="2">KS3-K002</strain>
    </source>
</reference>
<dbReference type="PANTHER" id="PTHR37945">
    <property type="entry name" value="EXTRACELLULAR TUNGSTATE BINDING PROTEIN"/>
    <property type="match status" value="1"/>
</dbReference>
<dbReference type="EMBL" id="JAACAK010000063">
    <property type="protein sequence ID" value="NIR75118.1"/>
    <property type="molecule type" value="Genomic_DNA"/>
</dbReference>
<dbReference type="InterPro" id="IPR024370">
    <property type="entry name" value="PBP_domain"/>
</dbReference>
<sequence length="273" mass="29304">MVLGLATMLGLLFIGCSTEPREIILASTTSTEDSGLFERLLPAFREAHPGYRVRVIAVGSGEALRLAARGDADAVLAHSPGAEEEFMAAGHGESRQPVMYNDFVIVGPPAGSARHCALESAAAALACIAADSATFISRGDDSGTHARERRLWDLAGIEADGEWYLEAGQGMGAVLMMASEMDAYTLTDRGTYLSLRERLHLSVLVEGDPILRNQYSVIVVRDAAELEGARTFADWITSEPAQSLIGAFGTERFGRRLFTPNAGQTSQELKIEN</sequence>
<evidence type="ECO:0000259" key="1">
    <source>
        <dbReference type="Pfam" id="PF12849"/>
    </source>
</evidence>
<gene>
    <name evidence="2" type="ORF">GWO12_08410</name>
</gene>
<accession>A0AAE4Z8T1</accession>
<dbReference type="AlphaFoldDB" id="A0AAE4Z8T1"/>
<feature type="domain" description="PBP" evidence="1">
    <location>
        <begin position="19"/>
        <end position="239"/>
    </location>
</feature>
<evidence type="ECO:0000313" key="2">
    <source>
        <dbReference type="EMBL" id="NIR75118.1"/>
    </source>
</evidence>
<evidence type="ECO:0000313" key="3">
    <source>
        <dbReference type="Proteomes" id="UP000702544"/>
    </source>
</evidence>
<dbReference type="InterPro" id="IPR052738">
    <property type="entry name" value="ABC-Tungstate_binding"/>
</dbReference>
<dbReference type="Proteomes" id="UP000702544">
    <property type="component" value="Unassembled WGS sequence"/>
</dbReference>
<organism evidence="2 3">
    <name type="scientific">Candidatus Kutchimonas denitrificans</name>
    <dbReference type="NCBI Taxonomy" id="3056748"/>
    <lineage>
        <taxon>Bacteria</taxon>
        <taxon>Pseudomonadati</taxon>
        <taxon>Gemmatimonadota</taxon>
        <taxon>Gemmatimonadia</taxon>
        <taxon>Candidatus Palauibacterales</taxon>
        <taxon>Candidatus Palauibacteraceae</taxon>
        <taxon>Candidatus Kutchimonas</taxon>
    </lineage>
</organism>
<name>A0AAE4Z8T1_9BACT</name>
<comment type="caution">
    <text evidence="2">The sequence shown here is derived from an EMBL/GenBank/DDBJ whole genome shotgun (WGS) entry which is preliminary data.</text>
</comment>
<dbReference type="PANTHER" id="PTHR37945:SF1">
    <property type="entry name" value="EXTRACELLULAR TUNGSTATE BINDING PROTEIN"/>
    <property type="match status" value="1"/>
</dbReference>
<dbReference type="Gene3D" id="3.40.190.10">
    <property type="entry name" value="Periplasmic binding protein-like II"/>
    <property type="match status" value="2"/>
</dbReference>